<evidence type="ECO:0000313" key="2">
    <source>
        <dbReference type="EMBL" id="SDP63222.1"/>
    </source>
</evidence>
<feature type="domain" description="Methyltransferase" evidence="1">
    <location>
        <begin position="49"/>
        <end position="124"/>
    </location>
</feature>
<dbReference type="InterPro" id="IPR025714">
    <property type="entry name" value="Methyltranfer_dom"/>
</dbReference>
<proteinExistence type="predicted"/>
<dbReference type="SUPFAM" id="SSF53335">
    <property type="entry name" value="S-adenosyl-L-methionine-dependent methyltransferases"/>
    <property type="match status" value="1"/>
</dbReference>
<dbReference type="GO" id="GO:0032259">
    <property type="term" value="P:methylation"/>
    <property type="evidence" value="ECO:0007669"/>
    <property type="project" value="UniProtKB-KW"/>
</dbReference>
<reference evidence="2 3" key="1">
    <citation type="submission" date="2016-10" db="EMBL/GenBank/DDBJ databases">
        <authorList>
            <person name="de Groot N.N."/>
        </authorList>
    </citation>
    <scope>NUCLEOTIDE SEQUENCE [LARGE SCALE GENOMIC DNA]</scope>
    <source>
        <strain evidence="2 3">S137</strain>
    </source>
</reference>
<dbReference type="Proteomes" id="UP000182412">
    <property type="component" value="Unassembled WGS sequence"/>
</dbReference>
<dbReference type="EMBL" id="FNJQ01000030">
    <property type="protein sequence ID" value="SDP63222.1"/>
    <property type="molecule type" value="Genomic_DNA"/>
</dbReference>
<protein>
    <submittedName>
        <fullName evidence="2">Methyltransferase domain-containing protein</fullName>
    </submittedName>
</protein>
<dbReference type="Pfam" id="PF13847">
    <property type="entry name" value="Methyltransf_31"/>
    <property type="match status" value="1"/>
</dbReference>
<keyword evidence="2" id="KW-0808">Transferase</keyword>
<evidence type="ECO:0000259" key="1">
    <source>
        <dbReference type="Pfam" id="PF13847"/>
    </source>
</evidence>
<dbReference type="AlphaFoldDB" id="A0A1H0UA93"/>
<dbReference type="InterPro" id="IPR029063">
    <property type="entry name" value="SAM-dependent_MTases_sf"/>
</dbReference>
<dbReference type="Gene3D" id="3.40.50.150">
    <property type="entry name" value="Vaccinia Virus protein VP39"/>
    <property type="match status" value="1"/>
</dbReference>
<organism evidence="2 3">
    <name type="scientific">Selenomonas ruminantium</name>
    <dbReference type="NCBI Taxonomy" id="971"/>
    <lineage>
        <taxon>Bacteria</taxon>
        <taxon>Bacillati</taxon>
        <taxon>Bacillota</taxon>
        <taxon>Negativicutes</taxon>
        <taxon>Selenomonadales</taxon>
        <taxon>Selenomonadaceae</taxon>
        <taxon>Selenomonas</taxon>
    </lineage>
</organism>
<keyword evidence="2" id="KW-0489">Methyltransferase</keyword>
<sequence length="202" mass="23327">MTDMENEWDKLLHIKTTGRDDTISDLVRYPYEPTDYTVLEQLASSGYITKNNTVVDYGCGKGRVSFFLTSQTKCHAIGIEYNPRLYQRACTNQLTAPRSSRVSLLKTDAIDFAVPEQVDRCFFFNPFSVKILRTVLDNLQKSCQESPREILLIFYYPSPSYTEYLATVPHLTLIDTLDCRPGEKYSDPREKLLVFRLKESNH</sequence>
<dbReference type="GO" id="GO:0008168">
    <property type="term" value="F:methyltransferase activity"/>
    <property type="evidence" value="ECO:0007669"/>
    <property type="project" value="UniProtKB-KW"/>
</dbReference>
<dbReference type="OrthoDB" id="9780095at2"/>
<dbReference type="CDD" id="cd02440">
    <property type="entry name" value="AdoMet_MTases"/>
    <property type="match status" value="1"/>
</dbReference>
<name>A0A1H0UA93_SELRU</name>
<evidence type="ECO:0000313" key="3">
    <source>
        <dbReference type="Proteomes" id="UP000182412"/>
    </source>
</evidence>
<gene>
    <name evidence="2" type="ORF">SAMN05216366_13034</name>
</gene>
<accession>A0A1H0UA93</accession>